<organism evidence="1 2">
    <name type="scientific">Lachnellula willkommii</name>
    <dbReference type="NCBI Taxonomy" id="215461"/>
    <lineage>
        <taxon>Eukaryota</taxon>
        <taxon>Fungi</taxon>
        <taxon>Dikarya</taxon>
        <taxon>Ascomycota</taxon>
        <taxon>Pezizomycotina</taxon>
        <taxon>Leotiomycetes</taxon>
        <taxon>Helotiales</taxon>
        <taxon>Lachnaceae</taxon>
        <taxon>Lachnellula</taxon>
    </lineage>
</organism>
<feature type="non-terminal residue" evidence="1">
    <location>
        <position position="87"/>
    </location>
</feature>
<keyword evidence="2" id="KW-1185">Reference proteome</keyword>
<gene>
    <name evidence="1" type="ORF">LAWI1_G001801</name>
</gene>
<dbReference type="AlphaFoldDB" id="A0A559MI96"/>
<dbReference type="Proteomes" id="UP000315522">
    <property type="component" value="Unassembled WGS sequence"/>
</dbReference>
<sequence length="87" mass="10202">MLSTRQNPALEAKIAQMARTLRPLVRVTNGAHHPSFPLTILNFHLLTSEQCDDLAHHFHQRTPCEWTGLYPMRIEWRNDATLDEKRR</sequence>
<accession>A0A559MI96</accession>
<protein>
    <submittedName>
        <fullName evidence="1">Uncharacterized protein</fullName>
    </submittedName>
</protein>
<dbReference type="EMBL" id="QGML01000270">
    <property type="protein sequence ID" value="TVY92664.1"/>
    <property type="molecule type" value="Genomic_DNA"/>
</dbReference>
<name>A0A559MI96_9HELO</name>
<proteinExistence type="predicted"/>
<comment type="caution">
    <text evidence="1">The sequence shown here is derived from an EMBL/GenBank/DDBJ whole genome shotgun (WGS) entry which is preliminary data.</text>
</comment>
<evidence type="ECO:0000313" key="1">
    <source>
        <dbReference type="EMBL" id="TVY92664.1"/>
    </source>
</evidence>
<evidence type="ECO:0000313" key="2">
    <source>
        <dbReference type="Proteomes" id="UP000315522"/>
    </source>
</evidence>
<reference evidence="1 2" key="1">
    <citation type="submission" date="2018-05" db="EMBL/GenBank/DDBJ databases">
        <title>Genome sequencing and assembly of the regulated plant pathogen Lachnellula willkommii and related sister species for the development of diagnostic species identification markers.</title>
        <authorList>
            <person name="Giroux E."/>
            <person name="Bilodeau G."/>
        </authorList>
    </citation>
    <scope>NUCLEOTIDE SEQUENCE [LARGE SCALE GENOMIC DNA]</scope>
    <source>
        <strain evidence="1 2">CBS 172.35</strain>
    </source>
</reference>